<organism evidence="1 2">
    <name type="scientific">Limimaricola variabilis</name>
    <dbReference type="NCBI Taxonomy" id="1492771"/>
    <lineage>
        <taxon>Bacteria</taxon>
        <taxon>Pseudomonadati</taxon>
        <taxon>Pseudomonadota</taxon>
        <taxon>Alphaproteobacteria</taxon>
        <taxon>Rhodobacterales</taxon>
        <taxon>Paracoccaceae</taxon>
        <taxon>Limimaricola</taxon>
    </lineage>
</organism>
<dbReference type="EMBL" id="JACIBX010000006">
    <property type="protein sequence ID" value="MBB3712252.1"/>
    <property type="molecule type" value="Genomic_DNA"/>
</dbReference>
<proteinExistence type="predicted"/>
<keyword evidence="2" id="KW-1185">Reference proteome</keyword>
<comment type="caution">
    <text evidence="1">The sequence shown here is derived from an EMBL/GenBank/DDBJ whole genome shotgun (WGS) entry which is preliminary data.</text>
</comment>
<gene>
    <name evidence="1" type="ORF">FHS00_001834</name>
</gene>
<evidence type="ECO:0008006" key="3">
    <source>
        <dbReference type="Google" id="ProtNLM"/>
    </source>
</evidence>
<sequence>MSEMRDATFAEGVQRPLRLKALDGDDVQVISALVQDSVLPASEMAWKKSDRRFAMLLNRFRWEDPATTREAERVQAVLCIENVMAVRSQGLDPADRDTVLSLLAVVFEAAEAEPAGTIRLILAGDGEIAIDVEAPELLLRDVTRPYAAPSGKAPRHPE</sequence>
<dbReference type="Pfam" id="PF11164">
    <property type="entry name" value="DUF2948"/>
    <property type="match status" value="1"/>
</dbReference>
<accession>A0ABR6HNW3</accession>
<reference evidence="1 2" key="1">
    <citation type="submission" date="2020-08" db="EMBL/GenBank/DDBJ databases">
        <title>Genomic Encyclopedia of Type Strains, Phase III (KMG-III): the genomes of soil and plant-associated and newly described type strains.</title>
        <authorList>
            <person name="Whitman W."/>
        </authorList>
    </citation>
    <scope>NUCLEOTIDE SEQUENCE [LARGE SCALE GENOMIC DNA]</scope>
    <source>
        <strain evidence="1 2">CECT 8572</strain>
    </source>
</reference>
<protein>
    <recommendedName>
        <fullName evidence="3">DUF2948 family protein</fullName>
    </recommendedName>
</protein>
<dbReference type="RefSeq" id="WP_183472063.1">
    <property type="nucleotide sequence ID" value="NZ_JACIBX010000006.1"/>
</dbReference>
<evidence type="ECO:0000313" key="1">
    <source>
        <dbReference type="EMBL" id="MBB3712252.1"/>
    </source>
</evidence>
<name>A0ABR6HNW3_9RHOB</name>
<dbReference type="InterPro" id="IPR021335">
    <property type="entry name" value="DUF2948"/>
</dbReference>
<dbReference type="Proteomes" id="UP000576152">
    <property type="component" value="Unassembled WGS sequence"/>
</dbReference>
<evidence type="ECO:0000313" key="2">
    <source>
        <dbReference type="Proteomes" id="UP000576152"/>
    </source>
</evidence>